<dbReference type="STRING" id="7574.A0A1S3J5R5"/>
<dbReference type="OrthoDB" id="413436at2759"/>
<proteinExistence type="inferred from homology"/>
<dbReference type="KEGG" id="lak:106170450"/>
<keyword evidence="2 6" id="KW-0689">Ribosomal protein</keyword>
<sequence length="151" mass="17191">MAAPVLGVRTLRNVLTSRVLSFPAKQVCVLGGRILEEPSHQSTCVTPVRSHSVKWAVMKDAKKRETVKTAYSDRLRLNCIRKNTILPKEIRHVADEEIAELPRNSNPIRIVARCVVTGTSRGIVRRWRMHRIPFRRLADENQLSGVTRSIF</sequence>
<dbReference type="InParanoid" id="A0A1S3J5R5"/>
<name>A0A1S3J5R5_LINAN</name>
<accession>A0A1S3J5R5</accession>
<evidence type="ECO:0000256" key="4">
    <source>
        <dbReference type="ARBA" id="ARBA00083755"/>
    </source>
</evidence>
<dbReference type="AlphaFoldDB" id="A0A1S3J5R5"/>
<evidence type="ECO:0000256" key="1">
    <source>
        <dbReference type="ARBA" id="ARBA00009083"/>
    </source>
</evidence>
<evidence type="ECO:0000256" key="3">
    <source>
        <dbReference type="ARBA" id="ARBA00023274"/>
    </source>
</evidence>
<keyword evidence="3" id="KW-0687">Ribonucleoprotein</keyword>
<reference evidence="6" key="1">
    <citation type="submission" date="2025-08" db="UniProtKB">
        <authorList>
            <consortium name="RefSeq"/>
        </authorList>
    </citation>
    <scope>IDENTIFICATION</scope>
    <source>
        <tissue evidence="6">Gonads</tissue>
    </source>
</reference>
<dbReference type="Pfam" id="PF00253">
    <property type="entry name" value="Ribosomal_S14"/>
    <property type="match status" value="1"/>
</dbReference>
<dbReference type="PANTHER" id="PTHR19836:SF19">
    <property type="entry name" value="SMALL RIBOSOMAL SUBUNIT PROTEIN US14M"/>
    <property type="match status" value="1"/>
</dbReference>
<dbReference type="Gene3D" id="1.10.287.1480">
    <property type="match status" value="1"/>
</dbReference>
<protein>
    <recommendedName>
        <fullName evidence="4">28S ribosomal protein S14, mitochondrial</fullName>
    </recommendedName>
</protein>
<dbReference type="GO" id="GO:0006412">
    <property type="term" value="P:translation"/>
    <property type="evidence" value="ECO:0007669"/>
    <property type="project" value="InterPro"/>
</dbReference>
<dbReference type="FunCoup" id="A0A1S3J5R5">
    <property type="interactions" value="677"/>
</dbReference>
<dbReference type="RefSeq" id="XP_013405762.1">
    <property type="nucleotide sequence ID" value="XM_013550308.1"/>
</dbReference>
<evidence type="ECO:0000313" key="5">
    <source>
        <dbReference type="Proteomes" id="UP000085678"/>
    </source>
</evidence>
<evidence type="ECO:0000256" key="2">
    <source>
        <dbReference type="ARBA" id="ARBA00022980"/>
    </source>
</evidence>
<dbReference type="PANTHER" id="PTHR19836">
    <property type="entry name" value="30S RIBOSOMAL PROTEIN S14"/>
    <property type="match status" value="1"/>
</dbReference>
<comment type="similarity">
    <text evidence="1">Belongs to the universal ribosomal protein uS14 family.</text>
</comment>
<organism evidence="5 6">
    <name type="scientific">Lingula anatina</name>
    <name type="common">Brachiopod</name>
    <name type="synonym">Lingula unguis</name>
    <dbReference type="NCBI Taxonomy" id="7574"/>
    <lineage>
        <taxon>Eukaryota</taxon>
        <taxon>Metazoa</taxon>
        <taxon>Spiralia</taxon>
        <taxon>Lophotrochozoa</taxon>
        <taxon>Brachiopoda</taxon>
        <taxon>Linguliformea</taxon>
        <taxon>Lingulata</taxon>
        <taxon>Lingulida</taxon>
        <taxon>Linguloidea</taxon>
        <taxon>Lingulidae</taxon>
        <taxon>Lingula</taxon>
    </lineage>
</organism>
<keyword evidence="5" id="KW-1185">Reference proteome</keyword>
<evidence type="ECO:0000313" key="6">
    <source>
        <dbReference type="RefSeq" id="XP_013405762.1"/>
    </source>
</evidence>
<dbReference type="SUPFAM" id="SSF57716">
    <property type="entry name" value="Glucocorticoid receptor-like (DNA-binding domain)"/>
    <property type="match status" value="1"/>
</dbReference>
<dbReference type="GeneID" id="106170450"/>
<dbReference type="FunFam" id="1.10.287.1480:FF:000001">
    <property type="entry name" value="30S ribosomal protein S14"/>
    <property type="match status" value="1"/>
</dbReference>
<gene>
    <name evidence="6" type="primary">LOC106170450</name>
</gene>
<dbReference type="GO" id="GO:0003735">
    <property type="term" value="F:structural constituent of ribosome"/>
    <property type="evidence" value="ECO:0007669"/>
    <property type="project" value="InterPro"/>
</dbReference>
<dbReference type="Proteomes" id="UP000085678">
    <property type="component" value="Unplaced"/>
</dbReference>
<dbReference type="GO" id="GO:0005763">
    <property type="term" value="C:mitochondrial small ribosomal subunit"/>
    <property type="evidence" value="ECO:0007669"/>
    <property type="project" value="TreeGrafter"/>
</dbReference>
<dbReference type="InterPro" id="IPR001209">
    <property type="entry name" value="Ribosomal_uS14"/>
</dbReference>